<dbReference type="RefSeq" id="WP_181359974.1">
    <property type="nucleotide sequence ID" value="NZ_CAWNYA010000020.1"/>
</dbReference>
<organism evidence="1 2">
    <name type="scientific">Vibrio splendidus</name>
    <dbReference type="NCBI Taxonomy" id="29497"/>
    <lineage>
        <taxon>Bacteria</taxon>
        <taxon>Pseudomonadati</taxon>
        <taxon>Pseudomonadota</taxon>
        <taxon>Gammaproteobacteria</taxon>
        <taxon>Vibrionales</taxon>
        <taxon>Vibrionaceae</taxon>
        <taxon>Vibrio</taxon>
    </lineage>
</organism>
<evidence type="ECO:0000313" key="1">
    <source>
        <dbReference type="EMBL" id="MDH5923553.1"/>
    </source>
</evidence>
<accession>A0AA43GBM3</accession>
<proteinExistence type="predicted"/>
<protein>
    <submittedName>
        <fullName evidence="1">Uncharacterized protein</fullName>
    </submittedName>
</protein>
<dbReference type="EMBL" id="JAKMYX010000113">
    <property type="protein sequence ID" value="MDH5923553.1"/>
    <property type="molecule type" value="Genomic_DNA"/>
</dbReference>
<name>A0AA43GBM3_VIBSP</name>
<gene>
    <name evidence="1" type="ORF">L8R85_21230</name>
</gene>
<dbReference type="AlphaFoldDB" id="A0AA43GBM3"/>
<reference evidence="1" key="1">
    <citation type="submission" date="2022-01" db="EMBL/GenBank/DDBJ databases">
        <title>Vibrio aestuarianus Clade A and Clade B isolates are associated with Pacific oyster (Crassostrea gigas) disease outbreaks across Ireland.</title>
        <authorList>
            <person name="Coyle N."/>
            <person name="O'Toole C."/>
            <person name="Thomas J.C.L."/>
            <person name="Ryder D."/>
            <person name="Cheslett D."/>
            <person name="Feist S."/>
            <person name="Bean T."/>
            <person name="Joseph A."/>
            <person name="Waina A."/>
            <person name="Feil E."/>
            <person name="Verner-Jeffreys D.W."/>
        </authorList>
    </citation>
    <scope>NUCLEOTIDE SEQUENCE</scope>
    <source>
        <strain evidence="1">S/17/14 A</strain>
    </source>
</reference>
<dbReference type="Proteomes" id="UP001159663">
    <property type="component" value="Unassembled WGS sequence"/>
</dbReference>
<evidence type="ECO:0000313" key="2">
    <source>
        <dbReference type="Proteomes" id="UP001159663"/>
    </source>
</evidence>
<comment type="caution">
    <text evidence="1">The sequence shown here is derived from an EMBL/GenBank/DDBJ whole genome shotgun (WGS) entry which is preliminary data.</text>
</comment>
<sequence>MHLADIENALVSISNPTSVDISDYMKKAYPQFKATEGDLELGAKVLNGEMEWH</sequence>